<feature type="transmembrane region" description="Helical" evidence="1">
    <location>
        <begin position="136"/>
        <end position="159"/>
    </location>
</feature>
<dbReference type="Proteomes" id="UP000038045">
    <property type="component" value="Unplaced"/>
</dbReference>
<feature type="transmembrane region" description="Helical" evidence="1">
    <location>
        <begin position="68"/>
        <end position="91"/>
    </location>
</feature>
<protein>
    <submittedName>
        <fullName evidence="3">G_PROTEIN_RECEP_F1_2 domain-containing protein</fullName>
    </submittedName>
</protein>
<accession>A0A0N4ZI57</accession>
<name>A0A0N4ZI57_PARTI</name>
<dbReference type="PANTHER" id="PTHR22943">
    <property type="entry name" value="7-TRANSMEMBRANE DOMAIN RECEPTOR C.ELEGANS"/>
    <property type="match status" value="1"/>
</dbReference>
<feature type="transmembrane region" description="Helical" evidence="1">
    <location>
        <begin position="12"/>
        <end position="30"/>
    </location>
</feature>
<organism evidence="2 3">
    <name type="scientific">Parastrongyloides trichosuri</name>
    <name type="common">Possum-specific nematode worm</name>
    <dbReference type="NCBI Taxonomy" id="131310"/>
    <lineage>
        <taxon>Eukaryota</taxon>
        <taxon>Metazoa</taxon>
        <taxon>Ecdysozoa</taxon>
        <taxon>Nematoda</taxon>
        <taxon>Chromadorea</taxon>
        <taxon>Rhabditida</taxon>
        <taxon>Tylenchina</taxon>
        <taxon>Panagrolaimomorpha</taxon>
        <taxon>Strongyloidoidea</taxon>
        <taxon>Strongyloididae</taxon>
        <taxon>Parastrongyloides</taxon>
    </lineage>
</organism>
<dbReference type="SUPFAM" id="SSF81321">
    <property type="entry name" value="Family A G protein-coupled receptor-like"/>
    <property type="match status" value="1"/>
</dbReference>
<evidence type="ECO:0000256" key="1">
    <source>
        <dbReference type="SAM" id="Phobius"/>
    </source>
</evidence>
<keyword evidence="1" id="KW-0812">Transmembrane</keyword>
<dbReference type="PANTHER" id="PTHR22943:SF248">
    <property type="entry name" value="SEVEN TM RECEPTOR"/>
    <property type="match status" value="1"/>
</dbReference>
<keyword evidence="1" id="KW-0472">Membrane</keyword>
<evidence type="ECO:0000313" key="3">
    <source>
        <dbReference type="WBParaSite" id="PTRK_0000761200.1"/>
    </source>
</evidence>
<evidence type="ECO:0000313" key="2">
    <source>
        <dbReference type="Proteomes" id="UP000038045"/>
    </source>
</evidence>
<reference evidence="3" key="1">
    <citation type="submission" date="2017-02" db="UniProtKB">
        <authorList>
            <consortium name="WormBaseParasite"/>
        </authorList>
    </citation>
    <scope>IDENTIFICATION</scope>
</reference>
<feature type="transmembrane region" description="Helical" evidence="1">
    <location>
        <begin position="180"/>
        <end position="203"/>
    </location>
</feature>
<dbReference type="AlphaFoldDB" id="A0A0N4ZI57"/>
<keyword evidence="1" id="KW-1133">Transmembrane helix</keyword>
<keyword evidence="2" id="KW-1185">Reference proteome</keyword>
<dbReference type="WBParaSite" id="PTRK_0000761200.1">
    <property type="protein sequence ID" value="PTRK_0000761200.1"/>
    <property type="gene ID" value="PTRK_0000761200"/>
</dbReference>
<sequence length="262" mass="30460">MMSFEPFMGQILLFTEGVTVYFNNISWIAVWTCYHVFTFCLSFCNVTLTFIYRYFILIHNYVLGRTQFILLTVFVIFWNLMFVLFLGLSLVNEKSPNYNIILQRAKEVYKEEIEHGSSQLVILDIFGTFGVLFNAFLTLTIVLASIIIIYCFAKIRITLNSQQNIMSKRSKELQRQLNKAMLIHASVPMIICFLPISILELMGYFNINIKAFCTLFFFAFEWVPFFNGIISLTLIGSCRNYTKKIFGLEVKVEKITQATVID</sequence>
<dbReference type="InterPro" id="IPR019428">
    <property type="entry name" value="7TM_GPCR_serpentine_rcpt_Str"/>
</dbReference>
<dbReference type="Pfam" id="PF10326">
    <property type="entry name" value="7TM_GPCR_Str"/>
    <property type="match status" value="1"/>
</dbReference>
<feature type="transmembrane region" description="Helical" evidence="1">
    <location>
        <begin position="209"/>
        <end position="235"/>
    </location>
</feature>
<feature type="transmembrane region" description="Helical" evidence="1">
    <location>
        <begin position="36"/>
        <end position="56"/>
    </location>
</feature>
<dbReference type="Gene3D" id="1.20.1070.10">
    <property type="entry name" value="Rhodopsin 7-helix transmembrane proteins"/>
    <property type="match status" value="1"/>
</dbReference>
<proteinExistence type="predicted"/>